<comment type="caution">
    <text evidence="3">The sequence shown here is derived from an EMBL/GenBank/DDBJ whole genome shotgun (WGS) entry which is preliminary data.</text>
</comment>
<dbReference type="InterPro" id="IPR013762">
    <property type="entry name" value="Integrase-like_cat_sf"/>
</dbReference>
<dbReference type="GO" id="GO:0006310">
    <property type="term" value="P:DNA recombination"/>
    <property type="evidence" value="ECO:0007669"/>
    <property type="project" value="UniProtKB-KW"/>
</dbReference>
<dbReference type="HOGENOM" id="CLU_027562_41_3_9"/>
<dbReference type="InterPro" id="IPR011010">
    <property type="entry name" value="DNA_brk_join_enz"/>
</dbReference>
<accession>R7Z970</accession>
<keyword evidence="1" id="KW-0233">DNA recombination</keyword>
<evidence type="ECO:0000313" key="3">
    <source>
        <dbReference type="EMBL" id="EON70677.1"/>
    </source>
</evidence>
<dbReference type="Gene3D" id="1.10.443.10">
    <property type="entry name" value="Intergrase catalytic core"/>
    <property type="match status" value="1"/>
</dbReference>
<feature type="domain" description="Tyr recombinase" evidence="2">
    <location>
        <begin position="1"/>
        <end position="118"/>
    </location>
</feature>
<dbReference type="Pfam" id="PF00589">
    <property type="entry name" value="Phage_integrase"/>
    <property type="match status" value="1"/>
</dbReference>
<dbReference type="GO" id="GO:0015074">
    <property type="term" value="P:DNA integration"/>
    <property type="evidence" value="ECO:0007669"/>
    <property type="project" value="InterPro"/>
</dbReference>
<dbReference type="EMBL" id="AQPX01000031">
    <property type="protein sequence ID" value="EON70677.1"/>
    <property type="molecule type" value="Genomic_DNA"/>
</dbReference>
<evidence type="ECO:0000256" key="1">
    <source>
        <dbReference type="ARBA" id="ARBA00023172"/>
    </source>
</evidence>
<organism evidence="3 4">
    <name type="scientific">Lysinibacillus sphaericus OT4b.31</name>
    <dbReference type="NCBI Taxonomy" id="1285586"/>
    <lineage>
        <taxon>Bacteria</taxon>
        <taxon>Bacillati</taxon>
        <taxon>Bacillota</taxon>
        <taxon>Bacilli</taxon>
        <taxon>Bacillales</taxon>
        <taxon>Bacillaceae</taxon>
        <taxon>Lysinibacillus</taxon>
    </lineage>
</organism>
<dbReference type="eggNOG" id="COG0582">
    <property type="taxonomic scope" value="Bacteria"/>
</dbReference>
<name>R7Z970_LYSSH</name>
<dbReference type="SUPFAM" id="SSF56349">
    <property type="entry name" value="DNA breaking-rejoining enzymes"/>
    <property type="match status" value="1"/>
</dbReference>
<evidence type="ECO:0000259" key="2">
    <source>
        <dbReference type="PROSITE" id="PS51898"/>
    </source>
</evidence>
<gene>
    <name evidence="3" type="ORF">H131_20637</name>
</gene>
<dbReference type="GO" id="GO:0003677">
    <property type="term" value="F:DNA binding"/>
    <property type="evidence" value="ECO:0007669"/>
    <property type="project" value="InterPro"/>
</dbReference>
<dbReference type="AlphaFoldDB" id="R7Z970"/>
<sequence length="124" mass="14559">MKEIKEYSKEHKKLQLASGEAWTPMRDNEGQPINLLFTKNNGFPSHPDGMSGRWREIVERYELPKLTFHGLRHTYASFMISKNVNFKIIQEQLGHVNIQETINTYSHLTMEDKEKATDYFNSIL</sequence>
<protein>
    <recommendedName>
        <fullName evidence="2">Tyr recombinase domain-containing protein</fullName>
    </recommendedName>
</protein>
<reference evidence="3 4" key="1">
    <citation type="submission" date="2013-04" db="EMBL/GenBank/DDBJ databases">
        <title>Draft genome of the heavy metal tolerant bacterium Lysinibacillus sphaericus strain OT4b.31.</title>
        <authorList>
            <person name="Pena-Montenegro T.D."/>
            <person name="Dussan J."/>
        </authorList>
    </citation>
    <scope>NUCLEOTIDE SEQUENCE [LARGE SCALE GENOMIC DNA]</scope>
    <source>
        <strain evidence="3 4">OT4b.31</strain>
    </source>
</reference>
<evidence type="ECO:0000313" key="4">
    <source>
        <dbReference type="Proteomes" id="UP000013911"/>
    </source>
</evidence>
<dbReference type="PROSITE" id="PS51898">
    <property type="entry name" value="TYR_RECOMBINASE"/>
    <property type="match status" value="1"/>
</dbReference>
<dbReference type="InterPro" id="IPR002104">
    <property type="entry name" value="Integrase_catalytic"/>
</dbReference>
<dbReference type="Proteomes" id="UP000013911">
    <property type="component" value="Unassembled WGS sequence"/>
</dbReference>
<proteinExistence type="predicted"/>
<dbReference type="PATRIC" id="fig|1285586.5.peg.4301"/>